<evidence type="ECO:0000313" key="2">
    <source>
        <dbReference type="EMBL" id="RPD83324.1"/>
    </source>
</evidence>
<feature type="transmembrane region" description="Helical" evidence="1">
    <location>
        <begin position="29"/>
        <end position="47"/>
    </location>
</feature>
<keyword evidence="3" id="KW-1185">Reference proteome</keyword>
<dbReference type="AlphaFoldDB" id="A0A3N4MI77"/>
<dbReference type="EMBL" id="RPFL01000059">
    <property type="protein sequence ID" value="RPD83324.1"/>
    <property type="molecule type" value="Genomic_DNA"/>
</dbReference>
<keyword evidence="1" id="KW-1133">Transmembrane helix</keyword>
<name>A0A3N4MI77_9NEIS</name>
<dbReference type="Proteomes" id="UP000272412">
    <property type="component" value="Unassembled WGS sequence"/>
</dbReference>
<reference evidence="2 3" key="1">
    <citation type="submission" date="2018-11" db="EMBL/GenBank/DDBJ databases">
        <title>Neisseria weixii sp. nov. isolated from the rectal contents of plateau pika (Ochotona cruzoniae).</title>
        <authorList>
            <person name="Zhang G."/>
        </authorList>
    </citation>
    <scope>NUCLEOTIDE SEQUENCE [LARGE SCALE GENOMIC DNA]</scope>
    <source>
        <strain evidence="2 3">10009</strain>
    </source>
</reference>
<proteinExistence type="predicted"/>
<comment type="caution">
    <text evidence="2">The sequence shown here is derived from an EMBL/GenBank/DDBJ whole genome shotgun (WGS) entry which is preliminary data.</text>
</comment>
<feature type="transmembrane region" description="Helical" evidence="1">
    <location>
        <begin position="59"/>
        <end position="76"/>
    </location>
</feature>
<sequence length="87" mass="10405">MLTLLSKLLFLKLPLNERIFKFWFDFFEWAFRLLVAAESSFIYYAIFGKASFIENVPTIHVMLFLIYIFYAAIHFMDDCVDFLQGKD</sequence>
<evidence type="ECO:0000313" key="3">
    <source>
        <dbReference type="Proteomes" id="UP000272412"/>
    </source>
</evidence>
<organism evidence="2 3">
    <name type="scientific">Neisseria weixii</name>
    <dbReference type="NCBI Taxonomy" id="1853276"/>
    <lineage>
        <taxon>Bacteria</taxon>
        <taxon>Pseudomonadati</taxon>
        <taxon>Pseudomonadota</taxon>
        <taxon>Betaproteobacteria</taxon>
        <taxon>Neisseriales</taxon>
        <taxon>Neisseriaceae</taxon>
        <taxon>Neisseria</taxon>
    </lineage>
</organism>
<gene>
    <name evidence="2" type="ORF">EGK74_12750</name>
</gene>
<keyword evidence="1" id="KW-0472">Membrane</keyword>
<accession>A0A3N4MI77</accession>
<keyword evidence="1" id="KW-0812">Transmembrane</keyword>
<evidence type="ECO:0000256" key="1">
    <source>
        <dbReference type="SAM" id="Phobius"/>
    </source>
</evidence>
<protein>
    <submittedName>
        <fullName evidence="2">Uncharacterized protein</fullName>
    </submittedName>
</protein>